<dbReference type="RefSeq" id="WP_103982836.1">
    <property type="nucleotide sequence ID" value="NZ_FNVS01000005.1"/>
</dbReference>
<reference evidence="2 3" key="1">
    <citation type="submission" date="2016-10" db="EMBL/GenBank/DDBJ databases">
        <authorList>
            <person name="Varghese N."/>
            <person name="Submissions S."/>
        </authorList>
    </citation>
    <scope>NUCLEOTIDE SEQUENCE [LARGE SCALE GENOMIC DNA]</scope>
    <source>
        <strain evidence="2 3">DSM 29073</strain>
    </source>
</reference>
<dbReference type="InterPro" id="IPR011110">
    <property type="entry name" value="Reg_prop"/>
</dbReference>
<name>A0A8G2BVB6_9BACT</name>
<dbReference type="EMBL" id="FNVS01000005">
    <property type="protein sequence ID" value="SEF70744.1"/>
    <property type="molecule type" value="Genomic_DNA"/>
</dbReference>
<keyword evidence="3" id="KW-1185">Reference proteome</keyword>
<keyword evidence="1" id="KW-0732">Signal</keyword>
<sequence length="308" mass="34754">MKKLFVILSFCLFVCHLQAQFTSLQVVEYNSPKNDVRSISFDKAGNMFVATYAGIYKQVPEGWKLLSDEDTYLESFIVDKTDNLWMSGWGKGVYRADKETQVFEKVKGIPTSANVLFEDAKGRIWAGMWRDGLMMGDQDNWTNFTTKNCNLADNSILSVACDSNNKIWIGTYQGLSSYDGSQWSCYTVNNSRLPDYIVYALATGKNDRVWAGTCKGVALFNKKGVVEKVYDTSNSPLSDNVVISLLEDSKGRLWVGTWRGLDMFDGTQWKRYTVENSNLPDNKIQVLQQHGNKLYVGTSLGISVMDIK</sequence>
<evidence type="ECO:0000256" key="1">
    <source>
        <dbReference type="SAM" id="SignalP"/>
    </source>
</evidence>
<organism evidence="2 3">
    <name type="scientific">Parabacteroides chinchillae</name>
    <dbReference type="NCBI Taxonomy" id="871327"/>
    <lineage>
        <taxon>Bacteria</taxon>
        <taxon>Pseudomonadati</taxon>
        <taxon>Bacteroidota</taxon>
        <taxon>Bacteroidia</taxon>
        <taxon>Bacteroidales</taxon>
        <taxon>Tannerellaceae</taxon>
        <taxon>Parabacteroides</taxon>
    </lineage>
</organism>
<gene>
    <name evidence="2" type="ORF">SAMN05444001_10561</name>
</gene>
<dbReference type="SUPFAM" id="SSF63829">
    <property type="entry name" value="Calcium-dependent phosphotriesterase"/>
    <property type="match status" value="1"/>
</dbReference>
<dbReference type="Proteomes" id="UP000236725">
    <property type="component" value="Unassembled WGS sequence"/>
</dbReference>
<dbReference type="AlphaFoldDB" id="A0A8G2BVB6"/>
<proteinExistence type="predicted"/>
<feature type="chain" id="PRO_5034262403" evidence="1">
    <location>
        <begin position="20"/>
        <end position="308"/>
    </location>
</feature>
<protein>
    <submittedName>
        <fullName evidence="2">Two component regulator propeller</fullName>
    </submittedName>
</protein>
<dbReference type="InterPro" id="IPR015943">
    <property type="entry name" value="WD40/YVTN_repeat-like_dom_sf"/>
</dbReference>
<evidence type="ECO:0000313" key="2">
    <source>
        <dbReference type="EMBL" id="SEF70744.1"/>
    </source>
</evidence>
<dbReference type="Pfam" id="PF07494">
    <property type="entry name" value="Reg_prop"/>
    <property type="match status" value="2"/>
</dbReference>
<evidence type="ECO:0000313" key="3">
    <source>
        <dbReference type="Proteomes" id="UP000236725"/>
    </source>
</evidence>
<accession>A0A8G2BVB6</accession>
<dbReference type="Gene3D" id="2.130.10.10">
    <property type="entry name" value="YVTN repeat-like/Quinoprotein amine dehydrogenase"/>
    <property type="match status" value="3"/>
</dbReference>
<feature type="signal peptide" evidence="1">
    <location>
        <begin position="1"/>
        <end position="19"/>
    </location>
</feature>
<comment type="caution">
    <text evidence="2">The sequence shown here is derived from an EMBL/GenBank/DDBJ whole genome shotgun (WGS) entry which is preliminary data.</text>
</comment>